<organism evidence="1 2">
    <name type="scientific">Kribbella antiqua</name>
    <dbReference type="NCBI Taxonomy" id="2512217"/>
    <lineage>
        <taxon>Bacteria</taxon>
        <taxon>Bacillati</taxon>
        <taxon>Actinomycetota</taxon>
        <taxon>Actinomycetes</taxon>
        <taxon>Propionibacteriales</taxon>
        <taxon>Kribbellaceae</taxon>
        <taxon>Kribbella</taxon>
    </lineage>
</organism>
<keyword evidence="1" id="KW-0413">Isomerase</keyword>
<evidence type="ECO:0000313" key="1">
    <source>
        <dbReference type="EMBL" id="TCO40527.1"/>
    </source>
</evidence>
<gene>
    <name evidence="1" type="ORF">EV646_11768</name>
</gene>
<dbReference type="PIRSF" id="PIRSF015736">
    <property type="entry name" value="MI"/>
    <property type="match status" value="1"/>
</dbReference>
<accession>A0A4R2I8R1</accession>
<dbReference type="InterPro" id="IPR053714">
    <property type="entry name" value="Iso_Racemase_Enz_sf"/>
</dbReference>
<dbReference type="AlphaFoldDB" id="A0A4R2I8R1"/>
<comment type="caution">
    <text evidence="1">The sequence shown here is derived from an EMBL/GenBank/DDBJ whole genome shotgun (WGS) entry which is preliminary data.</text>
</comment>
<protein>
    <submittedName>
        <fullName evidence="1">Maleate isomerase</fullName>
    </submittedName>
</protein>
<evidence type="ECO:0000313" key="2">
    <source>
        <dbReference type="Proteomes" id="UP000295573"/>
    </source>
</evidence>
<dbReference type="PANTHER" id="PTHR40267:SF1">
    <property type="entry name" value="BLR3294 PROTEIN"/>
    <property type="match status" value="1"/>
</dbReference>
<name>A0A4R2I8R1_9ACTN</name>
<dbReference type="InterPro" id="IPR026286">
    <property type="entry name" value="MaiA/AMDase"/>
</dbReference>
<dbReference type="Pfam" id="PF17645">
    <property type="entry name" value="Amdase"/>
    <property type="match status" value="1"/>
</dbReference>
<reference evidence="1 2" key="1">
    <citation type="journal article" date="2015" name="Stand. Genomic Sci.">
        <title>Genomic Encyclopedia of Bacterial and Archaeal Type Strains, Phase III: the genomes of soil and plant-associated and newly described type strains.</title>
        <authorList>
            <person name="Whitman W.B."/>
            <person name="Woyke T."/>
            <person name="Klenk H.P."/>
            <person name="Zhou Y."/>
            <person name="Lilburn T.G."/>
            <person name="Beck B.J."/>
            <person name="De Vos P."/>
            <person name="Vandamme P."/>
            <person name="Eisen J.A."/>
            <person name="Garrity G."/>
            <person name="Hugenholtz P."/>
            <person name="Kyrpides N.C."/>
        </authorList>
    </citation>
    <scope>NUCLEOTIDE SEQUENCE [LARGE SCALE GENOMIC DNA]</scope>
    <source>
        <strain evidence="1 2">VKM Ac-2541</strain>
    </source>
</reference>
<keyword evidence="2" id="KW-1185">Reference proteome</keyword>
<dbReference type="EMBL" id="SLWR01000017">
    <property type="protein sequence ID" value="TCO40527.1"/>
    <property type="molecule type" value="Genomic_DNA"/>
</dbReference>
<sequence>MWQPDGWDVRVRLGVLAPHADVGPESELQAMAPEGVRVHAARVPFGAMTTGGLMDPTIPHAPLQAFVEPPYIDEAVSLLAAAPIGAIGIGFTSSAYVVGAEGEHKVVDRLMERSGGIPVVATCTSAVAGLRKLNANRIAHFDPPWFDAELNRLGAEYFRSQGFDVVAHMSCGLPSSQRSINPSELFAWITSHTPADAEAVFIGGNGFRTVGIIAALEQDLHRPVLTANQCLLWGLLQAANSAAKPANYGQLFTAT</sequence>
<dbReference type="GO" id="GO:0016853">
    <property type="term" value="F:isomerase activity"/>
    <property type="evidence" value="ECO:0007669"/>
    <property type="project" value="UniProtKB-KW"/>
</dbReference>
<dbReference type="PANTHER" id="PTHR40267">
    <property type="entry name" value="BLR3294 PROTEIN"/>
    <property type="match status" value="1"/>
</dbReference>
<dbReference type="OrthoDB" id="4537983at2"/>
<dbReference type="Gene3D" id="3.40.50.12500">
    <property type="match status" value="1"/>
</dbReference>
<proteinExistence type="predicted"/>
<dbReference type="RefSeq" id="WP_132156704.1">
    <property type="nucleotide sequence ID" value="NZ_SLWR01000017.1"/>
</dbReference>
<dbReference type="Proteomes" id="UP000295573">
    <property type="component" value="Unassembled WGS sequence"/>
</dbReference>